<dbReference type="eggNOG" id="COG2116">
    <property type="taxonomic scope" value="Bacteria"/>
</dbReference>
<keyword evidence="8" id="KW-1185">Reference proteome</keyword>
<dbReference type="RefSeq" id="WP_010076388.1">
    <property type="nucleotide sequence ID" value="NC_014393.1"/>
</dbReference>
<feature type="transmembrane region" description="Helical" evidence="6">
    <location>
        <begin position="27"/>
        <end position="55"/>
    </location>
</feature>
<dbReference type="Pfam" id="PF01226">
    <property type="entry name" value="Form_Nir_trans"/>
    <property type="match status" value="1"/>
</dbReference>
<dbReference type="HOGENOM" id="CLU_036896_2_1_9"/>
<dbReference type="Proteomes" id="UP000002730">
    <property type="component" value="Chromosome"/>
</dbReference>
<evidence type="ECO:0000256" key="2">
    <source>
        <dbReference type="ARBA" id="ARBA00022692"/>
    </source>
</evidence>
<accession>D9STE9</accession>
<evidence type="ECO:0000256" key="1">
    <source>
        <dbReference type="ARBA" id="ARBA00004141"/>
    </source>
</evidence>
<gene>
    <name evidence="7" type="ordered locus">Clocel_1001</name>
</gene>
<feature type="transmembrane region" description="Helical" evidence="6">
    <location>
        <begin position="107"/>
        <end position="127"/>
    </location>
</feature>
<dbReference type="OrthoDB" id="9786493at2"/>
<dbReference type="Gene3D" id="1.20.1080.10">
    <property type="entry name" value="Glycerol uptake facilitator protein"/>
    <property type="match status" value="1"/>
</dbReference>
<dbReference type="KEGG" id="ccb:Clocel_1001"/>
<evidence type="ECO:0000313" key="8">
    <source>
        <dbReference type="Proteomes" id="UP000002730"/>
    </source>
</evidence>
<name>D9STE9_CLOC7</name>
<evidence type="ECO:0000256" key="6">
    <source>
        <dbReference type="SAM" id="Phobius"/>
    </source>
</evidence>
<protein>
    <submittedName>
        <fullName evidence="7">Formate/nitrite transporter</fullName>
    </submittedName>
</protein>
<dbReference type="AlphaFoldDB" id="D9STE9"/>
<dbReference type="InterPro" id="IPR023271">
    <property type="entry name" value="Aquaporin-like"/>
</dbReference>
<dbReference type="PROSITE" id="PS01006">
    <property type="entry name" value="FORMATE_NITRITE_TP_2"/>
    <property type="match status" value="1"/>
</dbReference>
<evidence type="ECO:0000256" key="3">
    <source>
        <dbReference type="ARBA" id="ARBA00022989"/>
    </source>
</evidence>
<dbReference type="EMBL" id="CP002160">
    <property type="protein sequence ID" value="ADL50765.1"/>
    <property type="molecule type" value="Genomic_DNA"/>
</dbReference>
<dbReference type="PANTHER" id="PTHR30520">
    <property type="entry name" value="FORMATE TRANSPORTER-RELATED"/>
    <property type="match status" value="1"/>
</dbReference>
<evidence type="ECO:0000313" key="7">
    <source>
        <dbReference type="EMBL" id="ADL50765.1"/>
    </source>
</evidence>
<keyword evidence="4 6" id="KW-0472">Membrane</keyword>
<evidence type="ECO:0000256" key="5">
    <source>
        <dbReference type="ARBA" id="ARBA00049660"/>
    </source>
</evidence>
<sequence>MFSEEINKLSSAAEKKVNLLKAGRGKYITASALAGIYVGFGILLIFTIGGLLAAANSPATKIVMGLSFGIALSLVLMAGSELFTGNNMIMTVGALEKKTSWLDLAKIWIYSYVGNFIGSIFLSFLFVKAGLAKGATAEFILKTAGAKMNAPFDELFFKGILCNMLVCLAIWCFFKLKEEVAKLIMVFWCLFAFITSGYEHSIANMTLLSTALMIPHEATVSIAGLVNNLAAASLGNIVGGALFIGTAYWYISKHK</sequence>
<dbReference type="PROSITE" id="PS01005">
    <property type="entry name" value="FORMATE_NITRITE_TP_1"/>
    <property type="match status" value="1"/>
</dbReference>
<comment type="subcellular location">
    <subcellularLocation>
        <location evidence="1">Membrane</location>
        <topology evidence="1">Multi-pass membrane protein</topology>
    </subcellularLocation>
</comment>
<keyword evidence="2 6" id="KW-0812">Transmembrane</keyword>
<feature type="transmembrane region" description="Helical" evidence="6">
    <location>
        <begin position="180"/>
        <end position="198"/>
    </location>
</feature>
<organism evidence="7 8">
    <name type="scientific">Clostridium cellulovorans (strain ATCC 35296 / DSM 3052 / OCM 3 / 743B)</name>
    <dbReference type="NCBI Taxonomy" id="573061"/>
    <lineage>
        <taxon>Bacteria</taxon>
        <taxon>Bacillati</taxon>
        <taxon>Bacillota</taxon>
        <taxon>Clostridia</taxon>
        <taxon>Eubacteriales</taxon>
        <taxon>Clostridiaceae</taxon>
        <taxon>Clostridium</taxon>
    </lineage>
</organism>
<dbReference type="InterPro" id="IPR024002">
    <property type="entry name" value="For/NO2_transpt_CS"/>
</dbReference>
<dbReference type="PANTHER" id="PTHR30520:SF8">
    <property type="entry name" value="NITRITE TRANSPORTER NIRC"/>
    <property type="match status" value="1"/>
</dbReference>
<dbReference type="GO" id="GO:0015499">
    <property type="term" value="F:formate transmembrane transporter activity"/>
    <property type="evidence" value="ECO:0007669"/>
    <property type="project" value="TreeGrafter"/>
</dbReference>
<dbReference type="InterPro" id="IPR000292">
    <property type="entry name" value="For/NO2_transpt"/>
</dbReference>
<feature type="transmembrane region" description="Helical" evidence="6">
    <location>
        <begin position="232"/>
        <end position="251"/>
    </location>
</feature>
<evidence type="ECO:0000256" key="4">
    <source>
        <dbReference type="ARBA" id="ARBA00023136"/>
    </source>
</evidence>
<dbReference type="STRING" id="573061.Clocel_1001"/>
<feature type="transmembrane region" description="Helical" evidence="6">
    <location>
        <begin position="155"/>
        <end position="174"/>
    </location>
</feature>
<feature type="transmembrane region" description="Helical" evidence="6">
    <location>
        <begin position="62"/>
        <end position="80"/>
    </location>
</feature>
<keyword evidence="3 6" id="KW-1133">Transmembrane helix</keyword>
<proteinExistence type="inferred from homology"/>
<reference evidence="7 8" key="1">
    <citation type="submission" date="2010-08" db="EMBL/GenBank/DDBJ databases">
        <title>Complete sequence of Clostridium cellulovorans 743B.</title>
        <authorList>
            <consortium name="US DOE Joint Genome Institute"/>
            <person name="Lucas S."/>
            <person name="Copeland A."/>
            <person name="Lapidus A."/>
            <person name="Cheng J.-F."/>
            <person name="Bruce D."/>
            <person name="Goodwin L."/>
            <person name="Pitluck S."/>
            <person name="Chertkov O."/>
            <person name="Detter J.C."/>
            <person name="Han C."/>
            <person name="Tapia R."/>
            <person name="Land M."/>
            <person name="Hauser L."/>
            <person name="Chang Y.-J."/>
            <person name="Jeffries C."/>
            <person name="Kyrpides N."/>
            <person name="Ivanova N."/>
            <person name="Mikhailova N."/>
            <person name="Hemme C.L."/>
            <person name="Woyke T."/>
        </authorList>
    </citation>
    <scope>NUCLEOTIDE SEQUENCE [LARGE SCALE GENOMIC DNA]</scope>
    <source>
        <strain evidence="8">ATCC 35296 / DSM 3052 / OCM 3 / 743B</strain>
    </source>
</reference>
<dbReference type="GO" id="GO:0005886">
    <property type="term" value="C:plasma membrane"/>
    <property type="evidence" value="ECO:0007669"/>
    <property type="project" value="TreeGrafter"/>
</dbReference>
<comment type="similarity">
    <text evidence="5">Belongs to the FNT transporter (TC 1.A.16) family.</text>
</comment>